<dbReference type="InterPro" id="IPR000873">
    <property type="entry name" value="AMP-dep_synth/lig_dom"/>
</dbReference>
<comment type="similarity">
    <text evidence="1">Belongs to the ATP-dependent AMP-binding enzyme family.</text>
</comment>
<dbReference type="Pfam" id="PF00501">
    <property type="entry name" value="AMP-binding"/>
    <property type="match status" value="1"/>
</dbReference>
<name>A0ABQ4QSQ2_9HYPH</name>
<keyword evidence="2 5" id="KW-0436">Ligase</keyword>
<accession>A0ABQ4QSQ2</accession>
<sequence>MYTIASYFMAHAEARPAAAFLCIPPDPGRDYCPDGAEHSYGETGRAVEEIARAYRAAGFGHGHRVAALLENRPEFFRHWFALNALGASIVPINPDFRAGELAYLLENAEPALVLTLPAWRDRLLGMLAQAGRGDVALATTEEVGAGRLAPPPTPPLPGLPGATTEAAILYTSGTTGRPKGCSLSNRYFLSTGIWYSGYGGRQRFAFGQERLYSTVPMYHMAGLALTTMGIMTAGGCLIQPERFRPGRLWRDAVATRATVLHYLGVVLATLLKQDPAPEEREHAIRLGLGGGGGDPALRRAFEARFGITLSEGWGMTETGRCIFNAHEPYHPDLYSFGRAVGGIEAAILDEDSVPLAAGQPGELGVRFRGDDPRFGFFTEYLNDPEATAAAWRGGWFHTGDVAVMLEDGSLCFVDRKKNIVRRSGENIAAAEVEAVLDRHPSVERAGVVAFPDPVREEEVLAFVQLKPGHAPGPDLAAALVAWCLERLAYYKAPGWIRFVEEQPMTGSNKIAKGVLSERARTLGPEQLVDTRGLKQRVARP</sequence>
<evidence type="ECO:0000259" key="3">
    <source>
        <dbReference type="Pfam" id="PF00501"/>
    </source>
</evidence>
<dbReference type="InterPro" id="IPR020845">
    <property type="entry name" value="AMP-binding_CS"/>
</dbReference>
<comment type="caution">
    <text evidence="5">The sequence shown here is derived from an EMBL/GenBank/DDBJ whole genome shotgun (WGS) entry which is preliminary data.</text>
</comment>
<dbReference type="RefSeq" id="WP_128565118.1">
    <property type="nucleotide sequence ID" value="NZ_BPQH01000003.1"/>
</dbReference>
<protein>
    <submittedName>
        <fullName evidence="5">Crotonobetaine/carnitine--CoA ligase</fullName>
    </submittedName>
</protein>
<dbReference type="Gene3D" id="3.40.50.12780">
    <property type="entry name" value="N-terminal domain of ligase-like"/>
    <property type="match status" value="1"/>
</dbReference>
<evidence type="ECO:0000256" key="2">
    <source>
        <dbReference type="ARBA" id="ARBA00022598"/>
    </source>
</evidence>
<evidence type="ECO:0000259" key="4">
    <source>
        <dbReference type="Pfam" id="PF13193"/>
    </source>
</evidence>
<dbReference type="Pfam" id="PF13193">
    <property type="entry name" value="AMP-binding_C"/>
    <property type="match status" value="1"/>
</dbReference>
<dbReference type="PANTHER" id="PTHR43201:SF5">
    <property type="entry name" value="MEDIUM-CHAIN ACYL-COA LIGASE ACSF2, MITOCHONDRIAL"/>
    <property type="match status" value="1"/>
</dbReference>
<keyword evidence="6" id="KW-1185">Reference proteome</keyword>
<dbReference type="PANTHER" id="PTHR43201">
    <property type="entry name" value="ACYL-COA SYNTHETASE"/>
    <property type="match status" value="1"/>
</dbReference>
<gene>
    <name evidence="5" type="primary">caiC_1</name>
    <name evidence="5" type="ORF">OPKNFCMD_1071</name>
</gene>
<reference evidence="5" key="2">
    <citation type="submission" date="2021-08" db="EMBL/GenBank/DDBJ databases">
        <authorList>
            <person name="Tani A."/>
            <person name="Ola A."/>
            <person name="Ogura Y."/>
            <person name="Katsura K."/>
            <person name="Hayashi T."/>
        </authorList>
    </citation>
    <scope>NUCLEOTIDE SEQUENCE</scope>
    <source>
        <strain evidence="5">KCTC 52305</strain>
    </source>
</reference>
<evidence type="ECO:0000313" key="5">
    <source>
        <dbReference type="EMBL" id="GJD48353.1"/>
    </source>
</evidence>
<dbReference type="InterPro" id="IPR042099">
    <property type="entry name" value="ANL_N_sf"/>
</dbReference>
<evidence type="ECO:0000256" key="1">
    <source>
        <dbReference type="ARBA" id="ARBA00006432"/>
    </source>
</evidence>
<dbReference type="InterPro" id="IPR045851">
    <property type="entry name" value="AMP-bd_C_sf"/>
</dbReference>
<dbReference type="GO" id="GO:0016874">
    <property type="term" value="F:ligase activity"/>
    <property type="evidence" value="ECO:0007669"/>
    <property type="project" value="UniProtKB-KW"/>
</dbReference>
<dbReference type="SUPFAM" id="SSF56801">
    <property type="entry name" value="Acetyl-CoA synthetase-like"/>
    <property type="match status" value="1"/>
</dbReference>
<dbReference type="Proteomes" id="UP001055167">
    <property type="component" value="Unassembled WGS sequence"/>
</dbReference>
<organism evidence="5 6">
    <name type="scientific">Methylobacterium crusticola</name>
    <dbReference type="NCBI Taxonomy" id="1697972"/>
    <lineage>
        <taxon>Bacteria</taxon>
        <taxon>Pseudomonadati</taxon>
        <taxon>Pseudomonadota</taxon>
        <taxon>Alphaproteobacteria</taxon>
        <taxon>Hyphomicrobiales</taxon>
        <taxon>Methylobacteriaceae</taxon>
        <taxon>Methylobacterium</taxon>
    </lineage>
</organism>
<feature type="domain" description="AMP-dependent synthetase/ligase" evidence="3">
    <location>
        <begin position="33"/>
        <end position="366"/>
    </location>
</feature>
<proteinExistence type="inferred from homology"/>
<reference evidence="5" key="1">
    <citation type="journal article" date="2021" name="Front. Microbiol.">
        <title>Comprehensive Comparative Genomics and Phenotyping of Methylobacterium Species.</title>
        <authorList>
            <person name="Alessa O."/>
            <person name="Ogura Y."/>
            <person name="Fujitani Y."/>
            <person name="Takami H."/>
            <person name="Hayashi T."/>
            <person name="Sahin N."/>
            <person name="Tani A."/>
        </authorList>
    </citation>
    <scope>NUCLEOTIDE SEQUENCE</scope>
    <source>
        <strain evidence="5">KCTC 52305</strain>
    </source>
</reference>
<feature type="domain" description="AMP-binding enzyme C-terminal" evidence="4">
    <location>
        <begin position="431"/>
        <end position="509"/>
    </location>
</feature>
<dbReference type="PROSITE" id="PS00455">
    <property type="entry name" value="AMP_BINDING"/>
    <property type="match status" value="1"/>
</dbReference>
<dbReference type="InterPro" id="IPR025110">
    <property type="entry name" value="AMP-bd_C"/>
</dbReference>
<evidence type="ECO:0000313" key="6">
    <source>
        <dbReference type="Proteomes" id="UP001055167"/>
    </source>
</evidence>
<dbReference type="EMBL" id="BPQH01000003">
    <property type="protein sequence ID" value="GJD48353.1"/>
    <property type="molecule type" value="Genomic_DNA"/>
</dbReference>
<dbReference type="Gene3D" id="3.30.300.30">
    <property type="match status" value="1"/>
</dbReference>